<dbReference type="AlphaFoldDB" id="A0ABD3DC57"/>
<dbReference type="CDD" id="cd11393">
    <property type="entry name" value="bHLH_AtbHLH_like"/>
    <property type="match status" value="1"/>
</dbReference>
<sequence length="389" mass="42310">MGDEFQLGNGSWWDTTRNRSFDSGTTPPAASGGGGHDQSSGDGGTLADQNLQMMGLGLSTQNLDWNQALIGGEKVESSFRSLLQEDYQHHHQKLYSGPSSDDSSVNEFKQINRLSFNLDQTTPFSSQAAASSNDSAINTGFQVDLQGMLLPDNNQSTYQNRPQMNYQYPASGGYAAELNKYPQFLRTSQPQPQPPSAAASGSHLHFTNNTPFWNAAAPAPADMANGGSSFFPVAHQIPPPPSFDDNSKNLSAITKKNSIEASNKRPRVNEAPTPVPAFKAKKEKMGDRITALQQLVSPFGKTDTASVLSEAIAYIKFLHEQVSVLSNPYMKNGAPIQHQQKTEKSNEAEGARQDLRSRGLCLVPVSSTFPMTHETTVDFWTPTFGGSFR</sequence>
<feature type="compositionally biased region" description="Gly residues" evidence="7">
    <location>
        <begin position="31"/>
        <end position="44"/>
    </location>
</feature>
<dbReference type="GO" id="GO:0003677">
    <property type="term" value="F:DNA binding"/>
    <property type="evidence" value="ECO:0007669"/>
    <property type="project" value="UniProtKB-KW"/>
</dbReference>
<dbReference type="PANTHER" id="PTHR16223">
    <property type="entry name" value="TRANSCRIPTION FACTOR BHLH83-RELATED"/>
    <property type="match status" value="1"/>
</dbReference>
<accession>A0ABD3DC57</accession>
<name>A0ABD3DC57_9LAMI</name>
<keyword evidence="5" id="KW-0804">Transcription</keyword>
<protein>
    <recommendedName>
        <fullName evidence="8">BHLH domain-containing protein</fullName>
    </recommendedName>
</protein>
<dbReference type="SMART" id="SM00353">
    <property type="entry name" value="HLH"/>
    <property type="match status" value="1"/>
</dbReference>
<evidence type="ECO:0000256" key="2">
    <source>
        <dbReference type="ARBA" id="ARBA00011738"/>
    </source>
</evidence>
<feature type="region of interest" description="Disordered" evidence="7">
    <location>
        <begin position="185"/>
        <end position="204"/>
    </location>
</feature>
<evidence type="ECO:0000259" key="8">
    <source>
        <dbReference type="PROSITE" id="PS50888"/>
    </source>
</evidence>
<dbReference type="Gene3D" id="4.10.280.10">
    <property type="entry name" value="Helix-loop-helix DNA-binding domain"/>
    <property type="match status" value="1"/>
</dbReference>
<feature type="region of interest" description="Disordered" evidence="7">
    <location>
        <begin position="1"/>
        <end position="48"/>
    </location>
</feature>
<gene>
    <name evidence="9" type="ORF">CASFOL_014873</name>
</gene>
<dbReference type="PANTHER" id="PTHR16223:SF384">
    <property type="entry name" value="BASIC HELIX-LOOP-HELIX (BHLH) DNA-BINDING SUPERFAMILY PROTEIN-RELATED"/>
    <property type="match status" value="1"/>
</dbReference>
<dbReference type="InterPro" id="IPR036638">
    <property type="entry name" value="HLH_DNA-bd_sf"/>
</dbReference>
<evidence type="ECO:0000313" key="10">
    <source>
        <dbReference type="Proteomes" id="UP001632038"/>
    </source>
</evidence>
<evidence type="ECO:0000256" key="7">
    <source>
        <dbReference type="SAM" id="MobiDB-lite"/>
    </source>
</evidence>
<evidence type="ECO:0000313" key="9">
    <source>
        <dbReference type="EMBL" id="KAL3639905.1"/>
    </source>
</evidence>
<dbReference type="SUPFAM" id="SSF47459">
    <property type="entry name" value="HLH, helix-loop-helix DNA-binding domain"/>
    <property type="match status" value="1"/>
</dbReference>
<dbReference type="FunFam" id="4.10.280.10:FF:000032">
    <property type="entry name" value="Transcription factor bHLH123 family"/>
    <property type="match status" value="1"/>
</dbReference>
<dbReference type="InterPro" id="IPR045843">
    <property type="entry name" value="IND-like"/>
</dbReference>
<reference evidence="10" key="1">
    <citation type="journal article" date="2024" name="IScience">
        <title>Strigolactones Initiate the Formation of Haustorium-like Structures in Castilleja.</title>
        <authorList>
            <person name="Buerger M."/>
            <person name="Peterson D."/>
            <person name="Chory J."/>
        </authorList>
    </citation>
    <scope>NUCLEOTIDE SEQUENCE [LARGE SCALE GENOMIC DNA]</scope>
</reference>
<dbReference type="GO" id="GO:0005634">
    <property type="term" value="C:nucleus"/>
    <property type="evidence" value="ECO:0007669"/>
    <property type="project" value="UniProtKB-SubCell"/>
</dbReference>
<evidence type="ECO:0000256" key="5">
    <source>
        <dbReference type="ARBA" id="ARBA00023163"/>
    </source>
</evidence>
<comment type="caution">
    <text evidence="9">The sequence shown here is derived from an EMBL/GenBank/DDBJ whole genome shotgun (WGS) entry which is preliminary data.</text>
</comment>
<keyword evidence="10" id="KW-1185">Reference proteome</keyword>
<dbReference type="InterPro" id="IPR011598">
    <property type="entry name" value="bHLH_dom"/>
</dbReference>
<evidence type="ECO:0000256" key="4">
    <source>
        <dbReference type="ARBA" id="ARBA00023125"/>
    </source>
</evidence>
<evidence type="ECO:0000256" key="3">
    <source>
        <dbReference type="ARBA" id="ARBA00023015"/>
    </source>
</evidence>
<comment type="subunit">
    <text evidence="2">Homodimer.</text>
</comment>
<organism evidence="9 10">
    <name type="scientific">Castilleja foliolosa</name>
    <dbReference type="NCBI Taxonomy" id="1961234"/>
    <lineage>
        <taxon>Eukaryota</taxon>
        <taxon>Viridiplantae</taxon>
        <taxon>Streptophyta</taxon>
        <taxon>Embryophyta</taxon>
        <taxon>Tracheophyta</taxon>
        <taxon>Spermatophyta</taxon>
        <taxon>Magnoliopsida</taxon>
        <taxon>eudicotyledons</taxon>
        <taxon>Gunneridae</taxon>
        <taxon>Pentapetalae</taxon>
        <taxon>asterids</taxon>
        <taxon>lamiids</taxon>
        <taxon>Lamiales</taxon>
        <taxon>Orobanchaceae</taxon>
        <taxon>Pedicularideae</taxon>
        <taxon>Castillejinae</taxon>
        <taxon>Castilleja</taxon>
    </lineage>
</organism>
<keyword evidence="4" id="KW-0238">DNA-binding</keyword>
<keyword evidence="3" id="KW-0805">Transcription regulation</keyword>
<dbReference type="EMBL" id="JAVIJP010000017">
    <property type="protein sequence ID" value="KAL3639905.1"/>
    <property type="molecule type" value="Genomic_DNA"/>
</dbReference>
<feature type="domain" description="BHLH" evidence="8">
    <location>
        <begin position="269"/>
        <end position="318"/>
    </location>
</feature>
<dbReference type="Proteomes" id="UP001632038">
    <property type="component" value="Unassembled WGS sequence"/>
</dbReference>
<evidence type="ECO:0000256" key="1">
    <source>
        <dbReference type="ARBA" id="ARBA00004123"/>
    </source>
</evidence>
<dbReference type="PROSITE" id="PS50888">
    <property type="entry name" value="BHLH"/>
    <property type="match status" value="1"/>
</dbReference>
<evidence type="ECO:0000256" key="6">
    <source>
        <dbReference type="ARBA" id="ARBA00023242"/>
    </source>
</evidence>
<keyword evidence="6" id="KW-0539">Nucleus</keyword>
<comment type="subcellular location">
    <subcellularLocation>
        <location evidence="1">Nucleus</location>
    </subcellularLocation>
</comment>
<proteinExistence type="predicted"/>
<dbReference type="InterPro" id="IPR045239">
    <property type="entry name" value="bHLH95_bHLH"/>
</dbReference>